<dbReference type="Proteomes" id="UP000663872">
    <property type="component" value="Unassembled WGS sequence"/>
</dbReference>
<dbReference type="PANTHER" id="PTHR38075:SF1">
    <property type="entry name" value="DUF4139 DOMAIN-CONTAINING PROTEIN"/>
    <property type="match status" value="1"/>
</dbReference>
<dbReference type="Proteomes" id="UP000663848">
    <property type="component" value="Unassembled WGS sequence"/>
</dbReference>
<evidence type="ECO:0000313" key="7">
    <source>
        <dbReference type="EMBL" id="CAF4459106.1"/>
    </source>
</evidence>
<dbReference type="AlphaFoldDB" id="A0A817T3P0"/>
<accession>A0A817T3P0</accession>
<keyword evidence="10" id="KW-1185">Reference proteome</keyword>
<evidence type="ECO:0000313" key="9">
    <source>
        <dbReference type="Proteomes" id="UP000663869"/>
    </source>
</evidence>
<dbReference type="EMBL" id="CAJOBO010002591">
    <property type="protein sequence ID" value="CAF4459106.1"/>
    <property type="molecule type" value="Genomic_DNA"/>
</dbReference>
<evidence type="ECO:0000313" key="10">
    <source>
        <dbReference type="Proteomes" id="UP000663873"/>
    </source>
</evidence>
<dbReference type="Proteomes" id="UP000663862">
    <property type="component" value="Unassembled WGS sequence"/>
</dbReference>
<dbReference type="Proteomes" id="UP000663833">
    <property type="component" value="Unassembled WGS sequence"/>
</dbReference>
<proteinExistence type="predicted"/>
<evidence type="ECO:0008006" key="11">
    <source>
        <dbReference type="Google" id="ProtNLM"/>
    </source>
</evidence>
<dbReference type="EMBL" id="CAJOBR010001495">
    <property type="protein sequence ID" value="CAF4612918.1"/>
    <property type="molecule type" value="Genomic_DNA"/>
</dbReference>
<dbReference type="EMBL" id="CAJNXB010005299">
    <property type="protein sequence ID" value="CAF3417937.1"/>
    <property type="molecule type" value="Genomic_DNA"/>
</dbReference>
<dbReference type="Proteomes" id="UP000663873">
    <property type="component" value="Unassembled WGS sequence"/>
</dbReference>
<dbReference type="EMBL" id="CAJNYU010000023">
    <property type="protein sequence ID" value="CAF3316153.1"/>
    <property type="molecule type" value="Genomic_DNA"/>
</dbReference>
<evidence type="ECO:0000313" key="3">
    <source>
        <dbReference type="EMBL" id="CAF3316153.1"/>
    </source>
</evidence>
<dbReference type="OrthoDB" id="10001881at2759"/>
<reference evidence="3" key="1">
    <citation type="submission" date="2021-02" db="EMBL/GenBank/DDBJ databases">
        <authorList>
            <person name="Nowell W R."/>
        </authorList>
    </citation>
    <scope>NUCLEOTIDE SEQUENCE</scope>
</reference>
<evidence type="ECO:0000313" key="1">
    <source>
        <dbReference type="EMBL" id="CAF3238144.1"/>
    </source>
</evidence>
<dbReference type="EMBL" id="CAJNYD010000253">
    <property type="protein sequence ID" value="CAF3238144.1"/>
    <property type="molecule type" value="Genomic_DNA"/>
</dbReference>
<dbReference type="EMBL" id="CAJNYT010000027">
    <property type="protein sequence ID" value="CAF3305767.1"/>
    <property type="molecule type" value="Genomic_DNA"/>
</dbReference>
<dbReference type="EMBL" id="CAJOBQ010000104">
    <property type="protein sequence ID" value="CAF4257472.1"/>
    <property type="molecule type" value="Genomic_DNA"/>
</dbReference>
<evidence type="ECO:0000313" key="4">
    <source>
        <dbReference type="EMBL" id="CAF3417937.1"/>
    </source>
</evidence>
<gene>
    <name evidence="3" type="ORF">FME351_LOCUS894</name>
    <name evidence="2" type="ORF">GRG538_LOCUS1013</name>
    <name evidence="7" type="ORF">HFQ381_LOCUS24504</name>
    <name evidence="1" type="ORF">LUA448_LOCUS4119</name>
    <name evidence="8" type="ORF">QYT958_LOCUS12343</name>
    <name evidence="4" type="ORF">TIS948_LOCUS29200</name>
    <name evidence="5" type="ORF">TSG867_LOCUS3484</name>
    <name evidence="6" type="ORF">UJA718_LOCUS16954</name>
</gene>
<comment type="caution">
    <text evidence="3">The sequence shown here is derived from an EMBL/GenBank/DDBJ whole genome shotgun (WGS) entry which is preliminary data.</text>
</comment>
<evidence type="ECO:0000313" key="2">
    <source>
        <dbReference type="EMBL" id="CAF3305767.1"/>
    </source>
</evidence>
<evidence type="ECO:0000313" key="8">
    <source>
        <dbReference type="EMBL" id="CAF4612918.1"/>
    </source>
</evidence>
<sequence>MAADSNSVKDKEKIYPSFTELRIYPSFTEVREKFTAPQNFKIYFPREVYDQIVKGSLSVEGIDVISQNCVTKANNLENQIVFIRRAREQPIECQVIRSSDLLLKEVKTGRFIRAQNHELEYVNIPEEEGTEVTFALKQLGDATLSYLINGIQWSPRYNLKVGTDDHSFEAWADMTNNTKRDYQIKRTELFGGDVHLQQSPRAYGGYCARSCCMKSCCCCADSAPTIAAEGELAGIYWYSIDQPFTLAQQSTFALPFVKPNIKLEKYAGLTNYFQEQTQKGKFQRKYRIESDSFLPKGTVTVREDGRVVGQAQLTDLSQGEKQDLDCGNDPDVSFTRQVKILSQKRESASYRITLTIKNAKARIVKYEYKEIISSAKFTINPINDNEVLDNKIQSISEGIQIIGEELQANSEQTFHYEILLEYRDTQPHQC</sequence>
<name>A0A817T3P0_9BILA</name>
<dbReference type="Proteomes" id="UP000663851">
    <property type="component" value="Unassembled WGS sequence"/>
</dbReference>
<organism evidence="3 9">
    <name type="scientific">Rotaria socialis</name>
    <dbReference type="NCBI Taxonomy" id="392032"/>
    <lineage>
        <taxon>Eukaryota</taxon>
        <taxon>Metazoa</taxon>
        <taxon>Spiralia</taxon>
        <taxon>Gnathifera</taxon>
        <taxon>Rotifera</taxon>
        <taxon>Eurotatoria</taxon>
        <taxon>Bdelloidea</taxon>
        <taxon>Philodinida</taxon>
        <taxon>Philodinidae</taxon>
        <taxon>Rotaria</taxon>
    </lineage>
</organism>
<evidence type="ECO:0000313" key="5">
    <source>
        <dbReference type="EMBL" id="CAF4257472.1"/>
    </source>
</evidence>
<dbReference type="Proteomes" id="UP000663869">
    <property type="component" value="Unassembled WGS sequence"/>
</dbReference>
<dbReference type="PANTHER" id="PTHR38075">
    <property type="entry name" value="DUF4139 DOMAIN-CONTAINING PROTEIN"/>
    <property type="match status" value="1"/>
</dbReference>
<protein>
    <recommendedName>
        <fullName evidence="11">DUF4139 domain-containing protein</fullName>
    </recommendedName>
</protein>
<dbReference type="Proteomes" id="UP000663825">
    <property type="component" value="Unassembled WGS sequence"/>
</dbReference>
<dbReference type="EMBL" id="CAJOBP010002689">
    <property type="protein sequence ID" value="CAF4368927.1"/>
    <property type="molecule type" value="Genomic_DNA"/>
</dbReference>
<evidence type="ECO:0000313" key="6">
    <source>
        <dbReference type="EMBL" id="CAF4368927.1"/>
    </source>
</evidence>